<dbReference type="InterPro" id="IPR000551">
    <property type="entry name" value="MerR-type_HTH_dom"/>
</dbReference>
<sequence length="269" mass="30994">MMYSIGEMIHKVNISRRTLHYYDEIGLLKPTISRENGYRYYDDQAIIKLQTILSLKSMDYSLEQIKALFDEQISAAEPDADPWVPLLQAQIEHASKKIDDLKRKQFILRGVLQTIEMSGQRNDEHVFNIIERIDSPHFVNNEIPATFPADVFTEEEIDALRELPLIGSEDPRLLTALELIKKTRKSMCADEDAPLVEDLAEQWKACISSWFNGDEELQFKYFHFIDAASQESPLIYGIDEEVVRYIDRIMNHSTNRGGDKEHESGKGIG</sequence>
<dbReference type="CDD" id="cd01106">
    <property type="entry name" value="HTH_TipAL-Mta"/>
    <property type="match status" value="1"/>
</dbReference>
<dbReference type="PANTHER" id="PTHR30204">
    <property type="entry name" value="REDOX-CYCLING DRUG-SENSING TRANSCRIPTIONAL ACTIVATOR SOXR"/>
    <property type="match status" value="1"/>
</dbReference>
<evidence type="ECO:0000256" key="4">
    <source>
        <dbReference type="ARBA" id="ARBA00023163"/>
    </source>
</evidence>
<accession>A0A1B2E5T7</accession>
<dbReference type="PANTHER" id="PTHR30204:SF69">
    <property type="entry name" value="MERR-FAMILY TRANSCRIPTIONAL REGULATOR"/>
    <property type="match status" value="1"/>
</dbReference>
<evidence type="ECO:0000259" key="5">
    <source>
        <dbReference type="PROSITE" id="PS50937"/>
    </source>
</evidence>
<reference evidence="6" key="1">
    <citation type="submission" date="2016-08" db="EMBL/GenBank/DDBJ databases">
        <title>Complete Genome Seqeunce of Paenibacillus sp. nov. IHBB 9852 from high altitute lake of Indian trans-Himalayas.</title>
        <authorList>
            <person name="Kiran S."/>
            <person name="Swarnkar M.K."/>
            <person name="Rana A."/>
            <person name="Tewari R."/>
            <person name="Gulati A."/>
        </authorList>
    </citation>
    <scope>NUCLEOTIDE SEQUENCE [LARGE SCALE GENOMIC DNA]</scope>
    <source>
        <strain evidence="6">IHBB 9852</strain>
    </source>
</reference>
<dbReference type="Pfam" id="PF13411">
    <property type="entry name" value="MerR_1"/>
    <property type="match status" value="1"/>
</dbReference>
<keyword evidence="3" id="KW-0238">DNA-binding</keyword>
<evidence type="ECO:0000256" key="2">
    <source>
        <dbReference type="ARBA" id="ARBA00023015"/>
    </source>
</evidence>
<keyword evidence="4" id="KW-0804">Transcription</keyword>
<dbReference type="RefSeq" id="WP_099479016.1">
    <property type="nucleotide sequence ID" value="NZ_CP016809.1"/>
</dbReference>
<dbReference type="GO" id="GO:0003677">
    <property type="term" value="F:DNA binding"/>
    <property type="evidence" value="ECO:0007669"/>
    <property type="project" value="UniProtKB-KW"/>
</dbReference>
<keyword evidence="1" id="KW-0678">Repressor</keyword>
<evidence type="ECO:0000256" key="1">
    <source>
        <dbReference type="ARBA" id="ARBA00022491"/>
    </source>
</evidence>
<feature type="domain" description="HTH merR-type" evidence="5">
    <location>
        <begin position="2"/>
        <end position="71"/>
    </location>
</feature>
<dbReference type="InterPro" id="IPR009061">
    <property type="entry name" value="DNA-bd_dom_put_sf"/>
</dbReference>
<dbReference type="SMART" id="SM00422">
    <property type="entry name" value="HTH_MERR"/>
    <property type="match status" value="1"/>
</dbReference>
<dbReference type="EMBL" id="CP016809">
    <property type="protein sequence ID" value="ANY75323.1"/>
    <property type="molecule type" value="Genomic_DNA"/>
</dbReference>
<proteinExistence type="predicted"/>
<dbReference type="Gene3D" id="1.10.1660.10">
    <property type="match status" value="1"/>
</dbReference>
<dbReference type="SUPFAM" id="SSF46955">
    <property type="entry name" value="Putative DNA-binding domain"/>
    <property type="match status" value="1"/>
</dbReference>
<name>A0A1B2E5T7_9BACL</name>
<dbReference type="AlphaFoldDB" id="A0A1B2E5T7"/>
<protein>
    <recommendedName>
        <fullName evidence="5">HTH merR-type domain-containing protein</fullName>
    </recommendedName>
</protein>
<evidence type="ECO:0000256" key="3">
    <source>
        <dbReference type="ARBA" id="ARBA00023125"/>
    </source>
</evidence>
<gene>
    <name evidence="6" type="ORF">BBD41_23625</name>
</gene>
<evidence type="ECO:0000313" key="6">
    <source>
        <dbReference type="EMBL" id="ANY75323.1"/>
    </source>
</evidence>
<dbReference type="PROSITE" id="PS50937">
    <property type="entry name" value="HTH_MERR_2"/>
    <property type="match status" value="1"/>
</dbReference>
<dbReference type="KEGG" id="pib:BBD41_23625"/>
<keyword evidence="2" id="KW-0805">Transcription regulation</keyword>
<organism evidence="6">
    <name type="scientific">Paenibacillus ihbetae</name>
    <dbReference type="NCBI Taxonomy" id="1870820"/>
    <lineage>
        <taxon>Bacteria</taxon>
        <taxon>Bacillati</taxon>
        <taxon>Bacillota</taxon>
        <taxon>Bacilli</taxon>
        <taxon>Bacillales</taxon>
        <taxon>Paenibacillaceae</taxon>
        <taxon>Paenibacillus</taxon>
    </lineage>
</organism>
<dbReference type="InterPro" id="IPR047057">
    <property type="entry name" value="MerR_fam"/>
</dbReference>
<dbReference type="GO" id="GO:0003700">
    <property type="term" value="F:DNA-binding transcription factor activity"/>
    <property type="evidence" value="ECO:0007669"/>
    <property type="project" value="InterPro"/>
</dbReference>